<evidence type="ECO:0000256" key="1">
    <source>
        <dbReference type="SAM" id="Phobius"/>
    </source>
</evidence>
<keyword evidence="1" id="KW-0812">Transmembrane</keyword>
<dbReference type="Proteomes" id="UP000503399">
    <property type="component" value="Chromosome"/>
</dbReference>
<dbReference type="AlphaFoldDB" id="A0A6F8ZH64"/>
<feature type="transmembrane region" description="Helical" evidence="1">
    <location>
        <begin position="21"/>
        <end position="43"/>
    </location>
</feature>
<gene>
    <name evidence="2" type="ORF">R50_1513</name>
</gene>
<feature type="transmembrane region" description="Helical" evidence="1">
    <location>
        <begin position="103"/>
        <end position="125"/>
    </location>
</feature>
<dbReference type="EMBL" id="LR778114">
    <property type="protein sequence ID" value="CAB1129019.1"/>
    <property type="molecule type" value="Genomic_DNA"/>
</dbReference>
<keyword evidence="3" id="KW-1185">Reference proteome</keyword>
<evidence type="ECO:0000313" key="2">
    <source>
        <dbReference type="EMBL" id="CAB1129019.1"/>
    </source>
</evidence>
<protein>
    <recommendedName>
        <fullName evidence="4">Transporter</fullName>
    </recommendedName>
</protein>
<organism evidence="2 3">
    <name type="scientific">Candidatus Hydrogenisulfobacillus filiaventi</name>
    <dbReference type="NCBI Taxonomy" id="2707344"/>
    <lineage>
        <taxon>Bacteria</taxon>
        <taxon>Bacillati</taxon>
        <taxon>Bacillota</taxon>
        <taxon>Clostridia</taxon>
        <taxon>Eubacteriales</taxon>
        <taxon>Clostridiales Family XVII. Incertae Sedis</taxon>
        <taxon>Candidatus Hydrogenisulfobacillus</taxon>
    </lineage>
</organism>
<keyword evidence="1" id="KW-0472">Membrane</keyword>
<reference evidence="2 3" key="1">
    <citation type="submission" date="2020-02" db="EMBL/GenBank/DDBJ databases">
        <authorList>
            <person name="Hogendoorn C."/>
        </authorList>
    </citation>
    <scope>NUCLEOTIDE SEQUENCE [LARGE SCALE GENOMIC DNA]</scope>
    <source>
        <strain evidence="2">R501</strain>
    </source>
</reference>
<proteinExistence type="predicted"/>
<sequence>MSSTQSRIRRALRWSHYGTTALRWFLEWTILVVIALGIVAFYVRWWPAFHHPGIIFAQLRDLLNDLFWLILLIEVRDLLNRISVPRLLDIVATVLARKLVLEVHAPAAFIETGALVLVVAARLAWSRWAVASAPRS</sequence>
<dbReference type="KEGG" id="hfv:R50_1513"/>
<keyword evidence="1" id="KW-1133">Transmembrane helix</keyword>
<evidence type="ECO:0008006" key="4">
    <source>
        <dbReference type="Google" id="ProtNLM"/>
    </source>
</evidence>
<accession>A0A6F8ZH64</accession>
<evidence type="ECO:0000313" key="3">
    <source>
        <dbReference type="Proteomes" id="UP000503399"/>
    </source>
</evidence>
<name>A0A6F8ZH64_9FIRM</name>